<reference evidence="2" key="1">
    <citation type="submission" date="2021-09" db="EMBL/GenBank/DDBJ databases">
        <title>The genome of Mauremys mutica provides insights into the evolution of semi-aquatic lifestyle.</title>
        <authorList>
            <person name="Gong S."/>
            <person name="Gao Y."/>
        </authorList>
    </citation>
    <scope>NUCLEOTIDE SEQUENCE</scope>
    <source>
        <strain evidence="2">MM-2020</strain>
        <tissue evidence="2">Muscle</tissue>
    </source>
</reference>
<dbReference type="Proteomes" id="UP000827986">
    <property type="component" value="Unassembled WGS sequence"/>
</dbReference>
<feature type="region of interest" description="Disordered" evidence="1">
    <location>
        <begin position="80"/>
        <end position="106"/>
    </location>
</feature>
<sequence>MCVTGPRWVVRVYLAKNPGAGTSQYSWLSANNGVVGGAGREPLFVAKQLRGCLSDWTGTETCSRAPWSLLCSRATLLPPVNGPRHRPDGHQFRSIPRGLVRRMPQSEQPVWKGHWTLDRALEMQRETHPSD</sequence>
<keyword evidence="3" id="KW-1185">Reference proteome</keyword>
<protein>
    <submittedName>
        <fullName evidence="2">Uncharacterized protein</fullName>
    </submittedName>
</protein>
<name>A0A9D3XMR6_9SAUR</name>
<evidence type="ECO:0000313" key="2">
    <source>
        <dbReference type="EMBL" id="KAH1184374.1"/>
    </source>
</evidence>
<gene>
    <name evidence="2" type="ORF">KIL84_014990</name>
</gene>
<evidence type="ECO:0000256" key="1">
    <source>
        <dbReference type="SAM" id="MobiDB-lite"/>
    </source>
</evidence>
<accession>A0A9D3XMR6</accession>
<comment type="caution">
    <text evidence="2">The sequence shown here is derived from an EMBL/GenBank/DDBJ whole genome shotgun (WGS) entry which is preliminary data.</text>
</comment>
<organism evidence="2 3">
    <name type="scientific">Mauremys mutica</name>
    <name type="common">yellowpond turtle</name>
    <dbReference type="NCBI Taxonomy" id="74926"/>
    <lineage>
        <taxon>Eukaryota</taxon>
        <taxon>Metazoa</taxon>
        <taxon>Chordata</taxon>
        <taxon>Craniata</taxon>
        <taxon>Vertebrata</taxon>
        <taxon>Euteleostomi</taxon>
        <taxon>Archelosauria</taxon>
        <taxon>Testudinata</taxon>
        <taxon>Testudines</taxon>
        <taxon>Cryptodira</taxon>
        <taxon>Durocryptodira</taxon>
        <taxon>Testudinoidea</taxon>
        <taxon>Geoemydidae</taxon>
        <taxon>Geoemydinae</taxon>
        <taxon>Mauremys</taxon>
    </lineage>
</organism>
<proteinExistence type="predicted"/>
<evidence type="ECO:0000313" key="3">
    <source>
        <dbReference type="Proteomes" id="UP000827986"/>
    </source>
</evidence>
<dbReference type="EMBL" id="JAHDVG010000465">
    <property type="protein sequence ID" value="KAH1184374.1"/>
    <property type="molecule type" value="Genomic_DNA"/>
</dbReference>
<dbReference type="AlphaFoldDB" id="A0A9D3XMR6"/>